<dbReference type="NCBIfam" id="TIGR04282">
    <property type="entry name" value="glyco_like_cofC"/>
    <property type="match status" value="1"/>
</dbReference>
<evidence type="ECO:0000313" key="1">
    <source>
        <dbReference type="EMBL" id="ACF13647.1"/>
    </source>
</evidence>
<dbReference type="PANTHER" id="PTHR36529:SF1">
    <property type="entry name" value="GLYCOSYLTRANSFERASE"/>
    <property type="match status" value="1"/>
</dbReference>
<sequence length="223" mass="25033">MQVRAVILFFKYPEPGKVKTRLCKKFTPASVAKLYEMFIYDTCCKLSQMQNTDIFAFAANESEQESAVQAFFAKKKIPILMQVGEGLGERMSNAFQMLFEKAYRQVVILGTDSPDLPLAYIESAFGFLGLAQPGICVAPSEDGGYYLLGMNAFFPTLFQEITYSTSQVYIDTLKKALQLPASFAALRRWYDIDEPEDLARLKKNASSPLLSHTKMALEKLQPA</sequence>
<dbReference type="RefSeq" id="WP_012499731.1">
    <property type="nucleotide sequence ID" value="NC_011026.1"/>
</dbReference>
<accession>B3QYL9</accession>
<dbReference type="InterPro" id="IPR018641">
    <property type="entry name" value="Trfase_1_rSAM/seldom-assoc"/>
</dbReference>
<gene>
    <name evidence="1" type="ordered locus">Ctha_1183</name>
</gene>
<dbReference type="STRING" id="517418.Ctha_1183"/>
<dbReference type="Pfam" id="PF09837">
    <property type="entry name" value="DUF2064"/>
    <property type="match status" value="1"/>
</dbReference>
<reference evidence="1 2" key="1">
    <citation type="submission" date="2008-06" db="EMBL/GenBank/DDBJ databases">
        <title>Complete sequence of Chloroherpeton thalassium ATCC 35110.</title>
        <authorList>
            <consortium name="US DOE Joint Genome Institute"/>
            <person name="Lucas S."/>
            <person name="Copeland A."/>
            <person name="Lapidus A."/>
            <person name="Glavina del Rio T."/>
            <person name="Dalin E."/>
            <person name="Tice H."/>
            <person name="Bruce D."/>
            <person name="Goodwin L."/>
            <person name="Pitluck S."/>
            <person name="Schmutz J."/>
            <person name="Larimer F."/>
            <person name="Land M."/>
            <person name="Hauser L."/>
            <person name="Kyrpides N."/>
            <person name="Mikhailova N."/>
            <person name="Liu Z."/>
            <person name="Li T."/>
            <person name="Zhao F."/>
            <person name="Overmann J."/>
            <person name="Bryant D.A."/>
            <person name="Richardson P."/>
        </authorList>
    </citation>
    <scope>NUCLEOTIDE SEQUENCE [LARGE SCALE GENOMIC DNA]</scope>
    <source>
        <strain evidence="2">ATCC 35110 / GB-78</strain>
    </source>
</reference>
<dbReference type="PANTHER" id="PTHR36529">
    <property type="entry name" value="SLL1095 PROTEIN"/>
    <property type="match status" value="1"/>
</dbReference>
<dbReference type="InterPro" id="IPR029044">
    <property type="entry name" value="Nucleotide-diphossugar_trans"/>
</dbReference>
<dbReference type="EMBL" id="CP001100">
    <property type="protein sequence ID" value="ACF13647.1"/>
    <property type="molecule type" value="Genomic_DNA"/>
</dbReference>
<keyword evidence="2" id="KW-1185">Reference proteome</keyword>
<dbReference type="eggNOG" id="COG3222">
    <property type="taxonomic scope" value="Bacteria"/>
</dbReference>
<dbReference type="KEGG" id="cts:Ctha_1183"/>
<evidence type="ECO:0000313" key="2">
    <source>
        <dbReference type="Proteomes" id="UP000001208"/>
    </source>
</evidence>
<organism evidence="1 2">
    <name type="scientific">Chloroherpeton thalassium (strain ATCC 35110 / GB-78)</name>
    <dbReference type="NCBI Taxonomy" id="517418"/>
    <lineage>
        <taxon>Bacteria</taxon>
        <taxon>Pseudomonadati</taxon>
        <taxon>Chlorobiota</taxon>
        <taxon>Chlorobiia</taxon>
        <taxon>Chlorobiales</taxon>
        <taxon>Chloroherpetonaceae</taxon>
        <taxon>Chloroherpeton</taxon>
    </lineage>
</organism>
<name>B3QYL9_CHLT3</name>
<proteinExistence type="predicted"/>
<dbReference type="AlphaFoldDB" id="B3QYL9"/>
<dbReference type="HOGENOM" id="CLU_075662_2_0_10"/>
<protein>
    <submittedName>
        <fullName evidence="1">Uncharacterized protein-like protein</fullName>
    </submittedName>
</protein>
<dbReference type="Proteomes" id="UP000001208">
    <property type="component" value="Chromosome"/>
</dbReference>
<dbReference type="Gene3D" id="3.90.550.10">
    <property type="entry name" value="Spore Coat Polysaccharide Biosynthesis Protein SpsA, Chain A"/>
    <property type="match status" value="1"/>
</dbReference>
<dbReference type="SUPFAM" id="SSF53448">
    <property type="entry name" value="Nucleotide-diphospho-sugar transferases"/>
    <property type="match status" value="1"/>
</dbReference>
<dbReference type="OrthoDB" id="9798250at2"/>